<feature type="region of interest" description="Disordered" evidence="1">
    <location>
        <begin position="236"/>
        <end position="255"/>
    </location>
</feature>
<evidence type="ECO:0000313" key="3">
    <source>
        <dbReference type="Proteomes" id="UP000053342"/>
    </source>
</evidence>
<dbReference type="VEuPathDB" id="FungiDB:PV06_04073"/>
<sequence length="280" mass="31204">MNDRQDALTFDRLWREKVMSHDLKGLLVGIGKRHNLLHVLDHEASGQARVSLEDQLEHVAHSSSHIHDGDGIVFLDGPSSLVVLHHIPLKRKLGIHLCRKIFLGRHGRPELCPQPFVLAHHLKHGLAPETDARVVRAVRRASIAVRFQDGRHHPALGLHDVEGRHDPVASLTLPELDRQRCGRERAPAGLPEDAKGGETAQDPDEEGRGRTRLFGQRMEVGLAPDDVEEIQLHRHLQRSVQHGGETEPEDTVSRGQHEVGDLLGGVEDFIFQDGPFAPFT</sequence>
<keyword evidence="3" id="KW-1185">Reference proteome</keyword>
<dbReference type="EMBL" id="KN847334">
    <property type="protein sequence ID" value="KIW45705.1"/>
    <property type="molecule type" value="Genomic_DNA"/>
</dbReference>
<evidence type="ECO:0000256" key="1">
    <source>
        <dbReference type="SAM" id="MobiDB-lite"/>
    </source>
</evidence>
<feature type="compositionally biased region" description="Basic and acidic residues" evidence="1">
    <location>
        <begin position="185"/>
        <end position="196"/>
    </location>
</feature>
<evidence type="ECO:0000313" key="2">
    <source>
        <dbReference type="EMBL" id="KIW45705.1"/>
    </source>
</evidence>
<protein>
    <submittedName>
        <fullName evidence="2">Uncharacterized protein</fullName>
    </submittedName>
</protein>
<dbReference type="RefSeq" id="XP_016265921.1">
    <property type="nucleotide sequence ID" value="XM_016404916.1"/>
</dbReference>
<proteinExistence type="predicted"/>
<name>A0A0D2DT66_9EURO</name>
<dbReference type="HOGENOM" id="CLU_994099_0_0_1"/>
<dbReference type="GeneID" id="27356147"/>
<gene>
    <name evidence="2" type="ORF">PV06_04073</name>
</gene>
<dbReference type="AlphaFoldDB" id="A0A0D2DT66"/>
<accession>A0A0D2DT66</accession>
<organism evidence="2 3">
    <name type="scientific">Exophiala oligosperma</name>
    <dbReference type="NCBI Taxonomy" id="215243"/>
    <lineage>
        <taxon>Eukaryota</taxon>
        <taxon>Fungi</taxon>
        <taxon>Dikarya</taxon>
        <taxon>Ascomycota</taxon>
        <taxon>Pezizomycotina</taxon>
        <taxon>Eurotiomycetes</taxon>
        <taxon>Chaetothyriomycetidae</taxon>
        <taxon>Chaetothyriales</taxon>
        <taxon>Herpotrichiellaceae</taxon>
        <taxon>Exophiala</taxon>
    </lineage>
</organism>
<reference evidence="2 3" key="1">
    <citation type="submission" date="2015-01" db="EMBL/GenBank/DDBJ databases">
        <title>The Genome Sequence of Exophiala oligosperma CBS72588.</title>
        <authorList>
            <consortium name="The Broad Institute Genomics Platform"/>
            <person name="Cuomo C."/>
            <person name="de Hoog S."/>
            <person name="Gorbushina A."/>
            <person name="Stielow B."/>
            <person name="Teixiera M."/>
            <person name="Abouelleil A."/>
            <person name="Chapman S.B."/>
            <person name="Priest M."/>
            <person name="Young S.K."/>
            <person name="Wortman J."/>
            <person name="Nusbaum C."/>
            <person name="Birren B."/>
        </authorList>
    </citation>
    <scope>NUCLEOTIDE SEQUENCE [LARGE SCALE GENOMIC DNA]</scope>
    <source>
        <strain evidence="2 3">CBS 72588</strain>
    </source>
</reference>
<feature type="region of interest" description="Disordered" evidence="1">
    <location>
        <begin position="185"/>
        <end position="211"/>
    </location>
</feature>
<dbReference type="Proteomes" id="UP000053342">
    <property type="component" value="Unassembled WGS sequence"/>
</dbReference>